<proteinExistence type="predicted"/>
<dbReference type="AlphaFoldDB" id="A0A366F4S9"/>
<keyword evidence="3" id="KW-1185">Reference proteome</keyword>
<dbReference type="Proteomes" id="UP000253529">
    <property type="component" value="Unassembled WGS sequence"/>
</dbReference>
<evidence type="ECO:0000256" key="1">
    <source>
        <dbReference type="SAM" id="MobiDB-lite"/>
    </source>
</evidence>
<evidence type="ECO:0000313" key="3">
    <source>
        <dbReference type="Proteomes" id="UP000253529"/>
    </source>
</evidence>
<comment type="caution">
    <text evidence="2">The sequence shown here is derived from an EMBL/GenBank/DDBJ whole genome shotgun (WGS) entry which is preliminary data.</text>
</comment>
<feature type="compositionally biased region" description="Low complexity" evidence="1">
    <location>
        <begin position="1"/>
        <end position="12"/>
    </location>
</feature>
<gene>
    <name evidence="2" type="ORF">DFR50_124102</name>
</gene>
<evidence type="ECO:0000313" key="2">
    <source>
        <dbReference type="EMBL" id="RBP08715.1"/>
    </source>
</evidence>
<reference evidence="2 3" key="1">
    <citation type="submission" date="2018-06" db="EMBL/GenBank/DDBJ databases">
        <title>Genomic Encyclopedia of Type Strains, Phase IV (KMG-IV): sequencing the most valuable type-strain genomes for metagenomic binning, comparative biology and taxonomic classification.</title>
        <authorList>
            <person name="Goeker M."/>
        </authorList>
    </citation>
    <scope>NUCLEOTIDE SEQUENCE [LARGE SCALE GENOMIC DNA]</scope>
    <source>
        <strain evidence="2 3">DSM 24875</strain>
    </source>
</reference>
<dbReference type="RefSeq" id="WP_113891084.1">
    <property type="nucleotide sequence ID" value="NZ_QNRK01000024.1"/>
</dbReference>
<organism evidence="2 3">
    <name type="scientific">Roseiarcus fermentans</name>
    <dbReference type="NCBI Taxonomy" id="1473586"/>
    <lineage>
        <taxon>Bacteria</taxon>
        <taxon>Pseudomonadati</taxon>
        <taxon>Pseudomonadota</taxon>
        <taxon>Alphaproteobacteria</taxon>
        <taxon>Hyphomicrobiales</taxon>
        <taxon>Roseiarcaceae</taxon>
        <taxon>Roseiarcus</taxon>
    </lineage>
</organism>
<accession>A0A366F4S9</accession>
<protein>
    <submittedName>
        <fullName evidence="2">Uncharacterized protein</fullName>
    </submittedName>
</protein>
<sequence length="213" mass="22933">MSAACKKPAAKGSGKKSGRSAKTLAEAAEARLDATPERLARAQDAGAAATRDADPRAETRGVRRILDPFDVMRANRVLAPHDPKLNDIRWLIGEQLRRTHQRARLDNLRAVALDRVGTTGFGPRPGLPQGEAALHARDKLRKAEDRVGPAAWPILTRIVIDGAGVRECRGFIPELATPWRADAVVTDRLRVGLDLLGELLGVTARGRGAGDRG</sequence>
<feature type="region of interest" description="Disordered" evidence="1">
    <location>
        <begin position="1"/>
        <end position="59"/>
    </location>
</feature>
<dbReference type="OrthoDB" id="9850242at2"/>
<dbReference type="EMBL" id="QNRK01000024">
    <property type="protein sequence ID" value="RBP08715.1"/>
    <property type="molecule type" value="Genomic_DNA"/>
</dbReference>
<feature type="compositionally biased region" description="Basic and acidic residues" evidence="1">
    <location>
        <begin position="28"/>
        <end position="41"/>
    </location>
</feature>
<name>A0A366F4S9_9HYPH</name>